<evidence type="ECO:0000256" key="5">
    <source>
        <dbReference type="ARBA" id="ARBA00038359"/>
    </source>
</evidence>
<protein>
    <recommendedName>
        <fullName evidence="8">Rhodopsin domain-containing protein</fullName>
    </recommendedName>
</protein>
<comment type="subcellular location">
    <subcellularLocation>
        <location evidence="1">Membrane</location>
        <topology evidence="1">Multi-pass membrane protein</topology>
    </subcellularLocation>
</comment>
<keyword evidence="3 7" id="KW-1133">Transmembrane helix</keyword>
<dbReference type="Pfam" id="PF20684">
    <property type="entry name" value="Fung_rhodopsin"/>
    <property type="match status" value="1"/>
</dbReference>
<dbReference type="Proteomes" id="UP001302321">
    <property type="component" value="Unassembled WGS sequence"/>
</dbReference>
<dbReference type="AlphaFoldDB" id="A0AAN6W9B3"/>
<feature type="transmembrane region" description="Helical" evidence="7">
    <location>
        <begin position="197"/>
        <end position="215"/>
    </location>
</feature>
<sequence length="387" mass="43436">MDSSSDTGIMAAMPPPPGVTPNFENGESIGYRLVIVSVVFPVLALCFLLPRLYTASYILRKWHPDDYLIIVGFLFAVANSIICIIQTTLGMGNHIYDLPFTRFQSTMKLGMIGGAMTYNLTTLFVKMSILSFYLRFATANPKFRVAVYLVMVFVVGYTIPNAFLFLYICKPMQFYWDWTIEGGKCINQQAAFDSANILNMATDFMILVMPIWMLWDLRVGIRRKVGVLGILMAGGFVCGVSTMRMVTAWTGANQTDISWHYVKNLIWCIVEMDVGIVCACLPALRAFCKRFFPNMWVFSSAFEDRLTATLTFRRGRDLSSQPQALESRSTVPDNQSETSRTGASQRAWWRRRAAGPDVEQGDRKQVTDESSVQVVEKTAQGSESGKA</sequence>
<evidence type="ECO:0000256" key="6">
    <source>
        <dbReference type="SAM" id="MobiDB-lite"/>
    </source>
</evidence>
<reference evidence="9" key="1">
    <citation type="journal article" date="2023" name="Mol. Phylogenet. Evol.">
        <title>Genome-scale phylogeny and comparative genomics of the fungal order Sordariales.</title>
        <authorList>
            <person name="Hensen N."/>
            <person name="Bonometti L."/>
            <person name="Westerberg I."/>
            <person name="Brannstrom I.O."/>
            <person name="Guillou S."/>
            <person name="Cros-Aarteil S."/>
            <person name="Calhoun S."/>
            <person name="Haridas S."/>
            <person name="Kuo A."/>
            <person name="Mondo S."/>
            <person name="Pangilinan J."/>
            <person name="Riley R."/>
            <person name="LaButti K."/>
            <person name="Andreopoulos B."/>
            <person name="Lipzen A."/>
            <person name="Chen C."/>
            <person name="Yan M."/>
            <person name="Daum C."/>
            <person name="Ng V."/>
            <person name="Clum A."/>
            <person name="Steindorff A."/>
            <person name="Ohm R.A."/>
            <person name="Martin F."/>
            <person name="Silar P."/>
            <person name="Natvig D.O."/>
            <person name="Lalanne C."/>
            <person name="Gautier V."/>
            <person name="Ament-Velasquez S.L."/>
            <person name="Kruys A."/>
            <person name="Hutchinson M.I."/>
            <person name="Powell A.J."/>
            <person name="Barry K."/>
            <person name="Miller A.N."/>
            <person name="Grigoriev I.V."/>
            <person name="Debuchy R."/>
            <person name="Gladieux P."/>
            <person name="Hiltunen Thoren M."/>
            <person name="Johannesson H."/>
        </authorList>
    </citation>
    <scope>NUCLEOTIDE SEQUENCE</scope>
    <source>
        <strain evidence="9">CBS 892.96</strain>
    </source>
</reference>
<feature type="transmembrane region" description="Helical" evidence="7">
    <location>
        <begin position="29"/>
        <end position="48"/>
    </location>
</feature>
<evidence type="ECO:0000256" key="3">
    <source>
        <dbReference type="ARBA" id="ARBA00022989"/>
    </source>
</evidence>
<evidence type="ECO:0000256" key="7">
    <source>
        <dbReference type="SAM" id="Phobius"/>
    </source>
</evidence>
<dbReference type="EMBL" id="MU866166">
    <property type="protein sequence ID" value="KAK4177388.1"/>
    <property type="molecule type" value="Genomic_DNA"/>
</dbReference>
<feature type="transmembrane region" description="Helical" evidence="7">
    <location>
        <begin position="264"/>
        <end position="284"/>
    </location>
</feature>
<feature type="transmembrane region" description="Helical" evidence="7">
    <location>
        <begin position="227"/>
        <end position="252"/>
    </location>
</feature>
<feature type="transmembrane region" description="Helical" evidence="7">
    <location>
        <begin position="68"/>
        <end position="89"/>
    </location>
</feature>
<feature type="transmembrane region" description="Helical" evidence="7">
    <location>
        <begin position="109"/>
        <end position="134"/>
    </location>
</feature>
<keyword evidence="4 7" id="KW-0472">Membrane</keyword>
<dbReference type="PANTHER" id="PTHR33048:SF47">
    <property type="entry name" value="INTEGRAL MEMBRANE PROTEIN-RELATED"/>
    <property type="match status" value="1"/>
</dbReference>
<dbReference type="GO" id="GO:0016020">
    <property type="term" value="C:membrane"/>
    <property type="evidence" value="ECO:0007669"/>
    <property type="project" value="UniProtKB-SubCell"/>
</dbReference>
<keyword evidence="10" id="KW-1185">Reference proteome</keyword>
<feature type="compositionally biased region" description="Polar residues" evidence="6">
    <location>
        <begin position="368"/>
        <end position="387"/>
    </location>
</feature>
<keyword evidence="2 7" id="KW-0812">Transmembrane</keyword>
<proteinExistence type="inferred from homology"/>
<dbReference type="InterPro" id="IPR052337">
    <property type="entry name" value="SAT4-like"/>
</dbReference>
<evidence type="ECO:0000313" key="9">
    <source>
        <dbReference type="EMBL" id="KAK4177388.1"/>
    </source>
</evidence>
<organism evidence="9 10">
    <name type="scientific">Triangularia setosa</name>
    <dbReference type="NCBI Taxonomy" id="2587417"/>
    <lineage>
        <taxon>Eukaryota</taxon>
        <taxon>Fungi</taxon>
        <taxon>Dikarya</taxon>
        <taxon>Ascomycota</taxon>
        <taxon>Pezizomycotina</taxon>
        <taxon>Sordariomycetes</taxon>
        <taxon>Sordariomycetidae</taxon>
        <taxon>Sordariales</taxon>
        <taxon>Podosporaceae</taxon>
        <taxon>Triangularia</taxon>
    </lineage>
</organism>
<evidence type="ECO:0000256" key="2">
    <source>
        <dbReference type="ARBA" id="ARBA00022692"/>
    </source>
</evidence>
<feature type="compositionally biased region" description="Polar residues" evidence="6">
    <location>
        <begin position="321"/>
        <end position="344"/>
    </location>
</feature>
<comment type="caution">
    <text evidence="9">The sequence shown here is derived from an EMBL/GenBank/DDBJ whole genome shotgun (WGS) entry which is preliminary data.</text>
</comment>
<feature type="region of interest" description="Disordered" evidence="6">
    <location>
        <begin position="321"/>
        <end position="387"/>
    </location>
</feature>
<evidence type="ECO:0000259" key="8">
    <source>
        <dbReference type="Pfam" id="PF20684"/>
    </source>
</evidence>
<evidence type="ECO:0000256" key="1">
    <source>
        <dbReference type="ARBA" id="ARBA00004141"/>
    </source>
</evidence>
<dbReference type="InterPro" id="IPR049326">
    <property type="entry name" value="Rhodopsin_dom_fungi"/>
</dbReference>
<name>A0AAN6W9B3_9PEZI</name>
<accession>A0AAN6W9B3</accession>
<gene>
    <name evidence="9" type="ORF">QBC36DRAFT_211791</name>
</gene>
<feature type="transmembrane region" description="Helical" evidence="7">
    <location>
        <begin position="146"/>
        <end position="168"/>
    </location>
</feature>
<dbReference type="PANTHER" id="PTHR33048">
    <property type="entry name" value="PTH11-LIKE INTEGRAL MEMBRANE PROTEIN (AFU_ORTHOLOGUE AFUA_5G11245)"/>
    <property type="match status" value="1"/>
</dbReference>
<evidence type="ECO:0000256" key="4">
    <source>
        <dbReference type="ARBA" id="ARBA00023136"/>
    </source>
</evidence>
<reference evidence="9" key="2">
    <citation type="submission" date="2023-05" db="EMBL/GenBank/DDBJ databases">
        <authorList>
            <consortium name="Lawrence Berkeley National Laboratory"/>
            <person name="Steindorff A."/>
            <person name="Hensen N."/>
            <person name="Bonometti L."/>
            <person name="Westerberg I."/>
            <person name="Brannstrom I.O."/>
            <person name="Guillou S."/>
            <person name="Cros-Aarteil S."/>
            <person name="Calhoun S."/>
            <person name="Haridas S."/>
            <person name="Kuo A."/>
            <person name="Mondo S."/>
            <person name="Pangilinan J."/>
            <person name="Riley R."/>
            <person name="Labutti K."/>
            <person name="Andreopoulos B."/>
            <person name="Lipzen A."/>
            <person name="Chen C."/>
            <person name="Yanf M."/>
            <person name="Daum C."/>
            <person name="Ng V."/>
            <person name="Clum A."/>
            <person name="Ohm R."/>
            <person name="Martin F."/>
            <person name="Silar P."/>
            <person name="Natvig D."/>
            <person name="Lalanne C."/>
            <person name="Gautier V."/>
            <person name="Ament-Velasquez S.L."/>
            <person name="Kruys A."/>
            <person name="Hutchinson M.I."/>
            <person name="Powell A.J."/>
            <person name="Barry K."/>
            <person name="Miller A.N."/>
            <person name="Grigoriev I.V."/>
            <person name="Debuchy R."/>
            <person name="Gladieux P."/>
            <person name="Thoren M.H."/>
            <person name="Johannesson H."/>
        </authorList>
    </citation>
    <scope>NUCLEOTIDE SEQUENCE</scope>
    <source>
        <strain evidence="9">CBS 892.96</strain>
    </source>
</reference>
<comment type="similarity">
    <text evidence="5">Belongs to the SAT4 family.</text>
</comment>
<feature type="domain" description="Rhodopsin" evidence="8">
    <location>
        <begin position="51"/>
        <end position="289"/>
    </location>
</feature>
<evidence type="ECO:0000313" key="10">
    <source>
        <dbReference type="Proteomes" id="UP001302321"/>
    </source>
</evidence>